<reference evidence="2 3" key="1">
    <citation type="submission" date="2024-01" db="EMBL/GenBank/DDBJ databases">
        <title>The complete chloroplast genome sequence of Lithospermum erythrorhizon: insights into the phylogenetic relationship among Boraginaceae species and the maternal lineages of purple gromwells.</title>
        <authorList>
            <person name="Okada T."/>
            <person name="Watanabe K."/>
        </authorList>
    </citation>
    <scope>NUCLEOTIDE SEQUENCE [LARGE SCALE GENOMIC DNA]</scope>
</reference>
<comment type="caution">
    <text evidence="2">The sequence shown here is derived from an EMBL/GenBank/DDBJ whole genome shotgun (WGS) entry which is preliminary data.</text>
</comment>
<gene>
    <name evidence="2" type="ORF">LIER_05640</name>
</gene>
<evidence type="ECO:0000256" key="1">
    <source>
        <dbReference type="SAM" id="Phobius"/>
    </source>
</evidence>
<sequence length="132" mass="15190">MKSLELPIQLEKTSPPSSYALITFKVVISYEEFIYVVTFLMIQSLWYLPKELIDDYEVPTVIFKNQLKAFHAFLMAIMVSFTSASLVIFLRERFHKMADYFRKVSILTFVLTLLIIFHAAACHCSSYGTSAA</sequence>
<dbReference type="AlphaFoldDB" id="A0AAV3P1F8"/>
<dbReference type="EMBL" id="BAABME010000780">
    <property type="protein sequence ID" value="GAA0145449.1"/>
    <property type="molecule type" value="Genomic_DNA"/>
</dbReference>
<evidence type="ECO:0000313" key="3">
    <source>
        <dbReference type="Proteomes" id="UP001454036"/>
    </source>
</evidence>
<feature type="transmembrane region" description="Helical" evidence="1">
    <location>
        <begin position="33"/>
        <end position="49"/>
    </location>
</feature>
<dbReference type="Proteomes" id="UP001454036">
    <property type="component" value="Unassembled WGS sequence"/>
</dbReference>
<keyword evidence="1" id="KW-0812">Transmembrane</keyword>
<keyword evidence="3" id="KW-1185">Reference proteome</keyword>
<keyword evidence="1" id="KW-0472">Membrane</keyword>
<proteinExistence type="predicted"/>
<evidence type="ECO:0000313" key="2">
    <source>
        <dbReference type="EMBL" id="GAA0145449.1"/>
    </source>
</evidence>
<feature type="transmembrane region" description="Helical" evidence="1">
    <location>
        <begin position="101"/>
        <end position="121"/>
    </location>
</feature>
<name>A0AAV3P1F8_LITER</name>
<organism evidence="2 3">
    <name type="scientific">Lithospermum erythrorhizon</name>
    <name type="common">Purple gromwell</name>
    <name type="synonym">Lithospermum officinale var. erythrorhizon</name>
    <dbReference type="NCBI Taxonomy" id="34254"/>
    <lineage>
        <taxon>Eukaryota</taxon>
        <taxon>Viridiplantae</taxon>
        <taxon>Streptophyta</taxon>
        <taxon>Embryophyta</taxon>
        <taxon>Tracheophyta</taxon>
        <taxon>Spermatophyta</taxon>
        <taxon>Magnoliopsida</taxon>
        <taxon>eudicotyledons</taxon>
        <taxon>Gunneridae</taxon>
        <taxon>Pentapetalae</taxon>
        <taxon>asterids</taxon>
        <taxon>lamiids</taxon>
        <taxon>Boraginales</taxon>
        <taxon>Boraginaceae</taxon>
        <taxon>Boraginoideae</taxon>
        <taxon>Lithospermeae</taxon>
        <taxon>Lithospermum</taxon>
    </lineage>
</organism>
<keyword evidence="1" id="KW-1133">Transmembrane helix</keyword>
<feature type="transmembrane region" description="Helical" evidence="1">
    <location>
        <begin position="69"/>
        <end position="89"/>
    </location>
</feature>
<accession>A0AAV3P1F8</accession>
<protein>
    <submittedName>
        <fullName evidence="2">Uncharacterized protein</fullName>
    </submittedName>
</protein>